<dbReference type="NCBIfam" id="NF011635">
    <property type="entry name" value="PRK15061.1"/>
    <property type="match status" value="1"/>
</dbReference>
<dbReference type="KEGG" id="psco:LY89DRAFT_582380"/>
<comment type="catalytic activity">
    <reaction evidence="8 10 11">
        <text>H2O2 + AH2 = A + 2 H2O</text>
        <dbReference type="Rhea" id="RHEA:30275"/>
        <dbReference type="ChEBI" id="CHEBI:13193"/>
        <dbReference type="ChEBI" id="CHEBI:15377"/>
        <dbReference type="ChEBI" id="CHEBI:16240"/>
        <dbReference type="ChEBI" id="CHEBI:17499"/>
        <dbReference type="EC" id="1.11.1.21"/>
    </reaction>
</comment>
<dbReference type="PRINTS" id="PR00458">
    <property type="entry name" value="PEROXIDASE"/>
</dbReference>
<dbReference type="STRING" id="149040.A0A194XEI3"/>
<dbReference type="PRINTS" id="PR00460">
    <property type="entry name" value="BPEROXIDASE"/>
</dbReference>
<dbReference type="GO" id="GO:0005829">
    <property type="term" value="C:cytosol"/>
    <property type="evidence" value="ECO:0007669"/>
    <property type="project" value="TreeGrafter"/>
</dbReference>
<dbReference type="OrthoDB" id="407695at2759"/>
<dbReference type="PROSITE" id="PS00436">
    <property type="entry name" value="PEROXIDASE_2"/>
    <property type="match status" value="1"/>
</dbReference>
<evidence type="ECO:0000259" key="13">
    <source>
        <dbReference type="PROSITE" id="PS50873"/>
    </source>
</evidence>
<dbReference type="EC" id="1.11.1.21" evidence="10 11"/>
<evidence type="ECO:0000313" key="15">
    <source>
        <dbReference type="Proteomes" id="UP000070700"/>
    </source>
</evidence>
<keyword evidence="3 10" id="KW-0479">Metal-binding</keyword>
<feature type="site" description="Transition state stabilizer" evidence="10">
    <location>
        <position position="90"/>
    </location>
</feature>
<dbReference type="InterPro" id="IPR000763">
    <property type="entry name" value="Catalase_peroxidase"/>
</dbReference>
<evidence type="ECO:0000256" key="9">
    <source>
        <dbReference type="ARBA" id="ARBA00074141"/>
    </source>
</evidence>
<dbReference type="PROSITE" id="PS00435">
    <property type="entry name" value="PEROXIDASE_1"/>
    <property type="match status" value="1"/>
</dbReference>
<comment type="PTM">
    <text evidence="10">Formation of the three residue Trp-Tyr-Met cross-link is important for the catalase, but not the peroxidase activity of the enzyme.</text>
</comment>
<evidence type="ECO:0000256" key="10">
    <source>
        <dbReference type="HAMAP-Rule" id="MF_03108"/>
    </source>
</evidence>
<dbReference type="HAMAP" id="MF_01961">
    <property type="entry name" value="Catal_peroxid"/>
    <property type="match status" value="1"/>
</dbReference>
<feature type="cross-link" description="Tryptophyl-tyrosyl-methioninium (Tyr-Met) (with Trp-93)" evidence="10">
    <location>
        <begin position="241"/>
        <end position="267"/>
    </location>
</feature>
<feature type="domain" description="Plant heme peroxidase family profile" evidence="13">
    <location>
        <begin position="127"/>
        <end position="426"/>
    </location>
</feature>
<comment type="catalytic activity">
    <reaction evidence="7 10 11">
        <text>2 H2O2 = O2 + 2 H2O</text>
        <dbReference type="Rhea" id="RHEA:20309"/>
        <dbReference type="ChEBI" id="CHEBI:15377"/>
        <dbReference type="ChEBI" id="CHEBI:15379"/>
        <dbReference type="ChEBI" id="CHEBI:16240"/>
        <dbReference type="EC" id="1.11.1.21"/>
    </reaction>
</comment>
<dbReference type="InParanoid" id="A0A194XEI3"/>
<dbReference type="CDD" id="cd08200">
    <property type="entry name" value="catalase_peroxidase_2"/>
    <property type="match status" value="1"/>
</dbReference>
<dbReference type="FunFam" id="1.10.420.10:FF:000002">
    <property type="entry name" value="Catalase-peroxidase"/>
    <property type="match status" value="1"/>
</dbReference>
<proteinExistence type="inferred from homology"/>
<dbReference type="AlphaFoldDB" id="A0A194XEI3"/>
<keyword evidence="15" id="KW-1185">Reference proteome</keyword>
<comment type="similarity">
    <text evidence="10 11">Belongs to the peroxidase family. Peroxidase/catalase subfamily.</text>
</comment>
<dbReference type="Gene3D" id="1.10.520.10">
    <property type="match status" value="2"/>
</dbReference>
<evidence type="ECO:0000256" key="2">
    <source>
        <dbReference type="ARBA" id="ARBA00022617"/>
    </source>
</evidence>
<dbReference type="RefSeq" id="XP_018072911.1">
    <property type="nucleotide sequence ID" value="XM_018209164.1"/>
</dbReference>
<keyword evidence="6 10" id="KW-0376">Hydrogen peroxide</keyword>
<dbReference type="CDD" id="cd00649">
    <property type="entry name" value="catalase_peroxidase_1"/>
    <property type="match status" value="1"/>
</dbReference>
<feature type="active site" description="Proton acceptor" evidence="10">
    <location>
        <position position="94"/>
    </location>
</feature>
<keyword evidence="4 10" id="KW-0560">Oxidoreductase</keyword>
<sequence>MGDAGECPVRFSNVGGGGTRNRDWWPNALKLNILRQHTSVTNPLNKDFDYAAAFKTLDYEGLKKDLHALMTDSQEWWPADFGHYGGLFIRMAWHSAGTYRVFDGRGGASEGQQRFAPLNSWPDNVSLDKARRLLWPVKRKYGNKISWADLLLLTGNVAIESMGLPTFGFAGGRPDTWEADESVYWGGETTWLGNDVRYSDGNPGPEGHGVVDGDESKKGHSDIHSRDLEKPLGAVHMGLIYVNPEGPDGIPDPVASARDIRTTFGRMAMNDEETVALIAGGHSFGKTHGAGPSENVGKEPAAADIAEQGFGWKNAYKSGKGPDTITSGLEVIWTKTPTKWSNNYLEYLFKYDWELTKSPAGANQWVAKNAEAFIPDAYDSNKKHLPTMLTSDLALRFDPEYEKISRRFAENPQQLADAFTRAWFKLLHRDMGPRARWLGPEIPSEELIWEDPIPAPSHPVIDEKDIAALKKEILATGIDGTKLLSTAWASASTFRGSDKRGGANGARIRLAPQKDWKINNPAQLKEVLGALEKVQSNFSSGNKKVSLADLIVLAGVAALEKASGVSVPFTPGRSDATQEQTDVESFSHLEPQVDGFRNYGKGTNRAKTEQFLIDRAHLLTLTAPELTVLIGGLRTLNLNYDSSNIGVFTKTPGKLTNDFFVNLLDMSTEWKATGPETFEGVSRKTGEKKWVGSRNDLVFGSHAELRAISEVYGSSDAHEKFVRDFVAAWDKVMNLDRFDVKGAGAQGRARL</sequence>
<evidence type="ECO:0000256" key="8">
    <source>
        <dbReference type="ARBA" id="ARBA00051651"/>
    </source>
</evidence>
<dbReference type="PROSITE" id="PS50873">
    <property type="entry name" value="PEROXIDASE_4"/>
    <property type="match status" value="2"/>
</dbReference>
<dbReference type="GO" id="GO:0070301">
    <property type="term" value="P:cellular response to hydrogen peroxide"/>
    <property type="evidence" value="ECO:0007669"/>
    <property type="project" value="TreeGrafter"/>
</dbReference>
<keyword evidence="1 10" id="KW-0575">Peroxidase</keyword>
<dbReference type="SUPFAM" id="SSF48113">
    <property type="entry name" value="Heme-dependent peroxidases"/>
    <property type="match status" value="2"/>
</dbReference>
<protein>
    <recommendedName>
        <fullName evidence="9 10">Catalase-peroxidase</fullName>
        <shortName evidence="10">CP</shortName>
        <ecNumber evidence="10 11">1.11.1.21</ecNumber>
    </recommendedName>
    <alternativeName>
        <fullName evidence="10">Peroxidase/catalase</fullName>
    </alternativeName>
</protein>
<dbReference type="PANTHER" id="PTHR30555:SF0">
    <property type="entry name" value="CATALASE-PEROXIDASE"/>
    <property type="match status" value="1"/>
</dbReference>
<dbReference type="InterPro" id="IPR002016">
    <property type="entry name" value="Haem_peroxidase"/>
</dbReference>
<feature type="region of interest" description="Disordered" evidence="12">
    <location>
        <begin position="199"/>
        <end position="227"/>
    </location>
</feature>
<gene>
    <name evidence="10" type="primary">katG</name>
    <name evidence="14" type="ORF">LY89DRAFT_582380</name>
</gene>
<organism evidence="14 15">
    <name type="scientific">Mollisia scopiformis</name>
    <name type="common">Conifer needle endophyte fungus</name>
    <name type="synonym">Phialocephala scopiformis</name>
    <dbReference type="NCBI Taxonomy" id="149040"/>
    <lineage>
        <taxon>Eukaryota</taxon>
        <taxon>Fungi</taxon>
        <taxon>Dikarya</taxon>
        <taxon>Ascomycota</taxon>
        <taxon>Pezizomycotina</taxon>
        <taxon>Leotiomycetes</taxon>
        <taxon>Helotiales</taxon>
        <taxon>Mollisiaceae</taxon>
        <taxon>Mollisia</taxon>
    </lineage>
</organism>
<reference evidence="14 15" key="1">
    <citation type="submission" date="2015-10" db="EMBL/GenBank/DDBJ databases">
        <title>Full genome of DAOMC 229536 Phialocephala scopiformis, a fungal endophyte of spruce producing the potent anti-insectan compound rugulosin.</title>
        <authorList>
            <consortium name="DOE Joint Genome Institute"/>
            <person name="Walker A.K."/>
            <person name="Frasz S.L."/>
            <person name="Seifert K.A."/>
            <person name="Miller J.D."/>
            <person name="Mondo S.J."/>
            <person name="Labutti K."/>
            <person name="Lipzen A."/>
            <person name="Dockter R."/>
            <person name="Kennedy M."/>
            <person name="Grigoriev I.V."/>
            <person name="Spatafora J.W."/>
        </authorList>
    </citation>
    <scope>NUCLEOTIDE SEQUENCE [LARGE SCALE GENOMIC DNA]</scope>
    <source>
        <strain evidence="14 15">CBS 120377</strain>
    </source>
</reference>
<evidence type="ECO:0000256" key="11">
    <source>
        <dbReference type="RuleBase" id="RU003451"/>
    </source>
</evidence>
<dbReference type="InterPro" id="IPR019793">
    <property type="entry name" value="Peroxidases_heam-ligand_BS"/>
</dbReference>
<evidence type="ECO:0000256" key="5">
    <source>
        <dbReference type="ARBA" id="ARBA00023004"/>
    </source>
</evidence>
<keyword evidence="5 10" id="KW-0408">Iron</keyword>
<dbReference type="Proteomes" id="UP000070700">
    <property type="component" value="Unassembled WGS sequence"/>
</dbReference>
<dbReference type="GO" id="GO:0020037">
    <property type="term" value="F:heme binding"/>
    <property type="evidence" value="ECO:0007669"/>
    <property type="project" value="InterPro"/>
</dbReference>
<evidence type="ECO:0000313" key="14">
    <source>
        <dbReference type="EMBL" id="KUJ18556.1"/>
    </source>
</evidence>
<dbReference type="InterPro" id="IPR019794">
    <property type="entry name" value="Peroxidases_AS"/>
</dbReference>
<comment type="caution">
    <text evidence="10">Lacks conserved residue(s) required for the propagation of feature annotation.</text>
</comment>
<dbReference type="PANTHER" id="PTHR30555">
    <property type="entry name" value="HYDROPEROXIDASE I, BIFUNCTIONAL CATALASE-PEROXIDASE"/>
    <property type="match status" value="1"/>
</dbReference>
<keyword evidence="2 10" id="KW-0349">Heme</keyword>
<comment type="cofactor">
    <cofactor evidence="10">
        <name>heme b</name>
        <dbReference type="ChEBI" id="CHEBI:60344"/>
    </cofactor>
    <text evidence="10">Binds 1 heme b (iron(II)-protoporphyrin IX) group per monomer.</text>
</comment>
<name>A0A194XEI3_MOLSC</name>
<evidence type="ECO:0000256" key="4">
    <source>
        <dbReference type="ARBA" id="ARBA00023002"/>
    </source>
</evidence>
<dbReference type="FunFam" id="1.10.520.10:FF:000002">
    <property type="entry name" value="Catalase-peroxidase"/>
    <property type="match status" value="1"/>
</dbReference>
<feature type="binding site" description="axial binding residue" evidence="10">
    <location>
        <position position="282"/>
    </location>
    <ligand>
        <name>heme</name>
        <dbReference type="ChEBI" id="CHEBI:30413"/>
    </ligand>
    <ligandPart>
        <name>Fe</name>
        <dbReference type="ChEBI" id="CHEBI:18248"/>
    </ligandPart>
</feature>
<feature type="domain" description="Plant heme peroxidase family profile" evidence="13">
    <location>
        <begin position="474"/>
        <end position="751"/>
    </location>
</feature>
<dbReference type="GO" id="GO:0046872">
    <property type="term" value="F:metal ion binding"/>
    <property type="evidence" value="ECO:0007669"/>
    <property type="project" value="UniProtKB-KW"/>
</dbReference>
<dbReference type="NCBIfam" id="TIGR00198">
    <property type="entry name" value="cat_per_HPI"/>
    <property type="match status" value="1"/>
</dbReference>
<evidence type="ECO:0000256" key="1">
    <source>
        <dbReference type="ARBA" id="ARBA00022559"/>
    </source>
</evidence>
<accession>A0A194XEI3</accession>
<dbReference type="FunFam" id="1.10.420.10:FF:000004">
    <property type="entry name" value="Catalase-peroxidase"/>
    <property type="match status" value="1"/>
</dbReference>
<evidence type="ECO:0000256" key="6">
    <source>
        <dbReference type="ARBA" id="ARBA00023324"/>
    </source>
</evidence>
<dbReference type="InterPro" id="IPR010255">
    <property type="entry name" value="Haem_peroxidase_sf"/>
</dbReference>
<dbReference type="Pfam" id="PF00141">
    <property type="entry name" value="peroxidase"/>
    <property type="match status" value="2"/>
</dbReference>
<feature type="compositionally biased region" description="Basic and acidic residues" evidence="12">
    <location>
        <begin position="209"/>
        <end position="227"/>
    </location>
</feature>
<dbReference type="EMBL" id="KQ947412">
    <property type="protein sequence ID" value="KUJ18556.1"/>
    <property type="molecule type" value="Genomic_DNA"/>
</dbReference>
<dbReference type="GO" id="GO:0042744">
    <property type="term" value="P:hydrogen peroxide catabolic process"/>
    <property type="evidence" value="ECO:0007669"/>
    <property type="project" value="UniProtKB-KW"/>
</dbReference>
<evidence type="ECO:0000256" key="12">
    <source>
        <dbReference type="SAM" id="MobiDB-lite"/>
    </source>
</evidence>
<dbReference type="GO" id="GO:0004096">
    <property type="term" value="F:catalase activity"/>
    <property type="evidence" value="ECO:0007669"/>
    <property type="project" value="UniProtKB-UniRule"/>
</dbReference>
<dbReference type="GeneID" id="28818890"/>
<dbReference type="Gene3D" id="1.10.420.10">
    <property type="entry name" value="Peroxidase, domain 2"/>
    <property type="match status" value="2"/>
</dbReference>
<evidence type="ECO:0000256" key="7">
    <source>
        <dbReference type="ARBA" id="ARBA00049145"/>
    </source>
</evidence>
<evidence type="ECO:0000256" key="3">
    <source>
        <dbReference type="ARBA" id="ARBA00022723"/>
    </source>
</evidence>